<dbReference type="Proteomes" id="UP000668403">
    <property type="component" value="Unassembled WGS sequence"/>
</dbReference>
<dbReference type="Gene3D" id="1.10.260.40">
    <property type="entry name" value="lambda repressor-like DNA-binding domains"/>
    <property type="match status" value="1"/>
</dbReference>
<keyword evidence="1" id="KW-0238">DNA-binding</keyword>
<accession>A0A939QC14</accession>
<dbReference type="AlphaFoldDB" id="A0A939QC14"/>
<dbReference type="EMBL" id="JAGFBF010000001">
    <property type="protein sequence ID" value="MBO2989011.1"/>
    <property type="molecule type" value="Genomic_DNA"/>
</dbReference>
<dbReference type="SMART" id="SM00530">
    <property type="entry name" value="HTH_XRE"/>
    <property type="match status" value="1"/>
</dbReference>
<dbReference type="InterPro" id="IPR050807">
    <property type="entry name" value="TransReg_Diox_bact_type"/>
</dbReference>
<evidence type="ECO:0000259" key="2">
    <source>
        <dbReference type="PROSITE" id="PS50943"/>
    </source>
</evidence>
<dbReference type="Pfam" id="PF01381">
    <property type="entry name" value="HTH_3"/>
    <property type="match status" value="1"/>
</dbReference>
<dbReference type="GO" id="GO:0003700">
    <property type="term" value="F:DNA-binding transcription factor activity"/>
    <property type="evidence" value="ECO:0007669"/>
    <property type="project" value="TreeGrafter"/>
</dbReference>
<dbReference type="RefSeq" id="WP_208236808.1">
    <property type="nucleotide sequence ID" value="NZ_BAAAQU010000001.1"/>
</dbReference>
<organism evidence="3 4">
    <name type="scientific">Leucobacter tardus</name>
    <dbReference type="NCBI Taxonomy" id="501483"/>
    <lineage>
        <taxon>Bacteria</taxon>
        <taxon>Bacillati</taxon>
        <taxon>Actinomycetota</taxon>
        <taxon>Actinomycetes</taxon>
        <taxon>Micrococcales</taxon>
        <taxon>Microbacteriaceae</taxon>
        <taxon>Leucobacter</taxon>
    </lineage>
</organism>
<evidence type="ECO:0000256" key="1">
    <source>
        <dbReference type="ARBA" id="ARBA00023125"/>
    </source>
</evidence>
<dbReference type="CDD" id="cd02209">
    <property type="entry name" value="cupin_XRE_C"/>
    <property type="match status" value="1"/>
</dbReference>
<dbReference type="PANTHER" id="PTHR46797:SF1">
    <property type="entry name" value="METHYLPHOSPHONATE SYNTHASE"/>
    <property type="match status" value="1"/>
</dbReference>
<dbReference type="GO" id="GO:0003677">
    <property type="term" value="F:DNA binding"/>
    <property type="evidence" value="ECO:0007669"/>
    <property type="project" value="UniProtKB-KW"/>
</dbReference>
<reference evidence="3" key="1">
    <citation type="submission" date="2021-03" db="EMBL/GenBank/DDBJ databases">
        <title>Leucobacter chromiisoli sp. nov., isolated from chromium-containing soil of chemical plant.</title>
        <authorList>
            <person name="Xu Z."/>
        </authorList>
    </citation>
    <scope>NUCLEOTIDE SEQUENCE</scope>
    <source>
        <strain evidence="3">K 70/01</strain>
    </source>
</reference>
<feature type="domain" description="HTH cro/C1-type" evidence="2">
    <location>
        <begin position="16"/>
        <end position="70"/>
    </location>
</feature>
<name>A0A939QC14_9MICO</name>
<dbReference type="PROSITE" id="PS50943">
    <property type="entry name" value="HTH_CROC1"/>
    <property type="match status" value="1"/>
</dbReference>
<dbReference type="InterPro" id="IPR001387">
    <property type="entry name" value="Cro/C1-type_HTH"/>
</dbReference>
<dbReference type="SUPFAM" id="SSF47413">
    <property type="entry name" value="lambda repressor-like DNA-binding domains"/>
    <property type="match status" value="1"/>
</dbReference>
<dbReference type="Gene3D" id="2.60.120.10">
    <property type="entry name" value="Jelly Rolls"/>
    <property type="match status" value="1"/>
</dbReference>
<dbReference type="Pfam" id="PF07883">
    <property type="entry name" value="Cupin_2"/>
    <property type="match status" value="1"/>
</dbReference>
<dbReference type="InterPro" id="IPR011051">
    <property type="entry name" value="RmlC_Cupin_sf"/>
</dbReference>
<gene>
    <name evidence="3" type="ORF">J4H85_03210</name>
</gene>
<dbReference type="CDD" id="cd00093">
    <property type="entry name" value="HTH_XRE"/>
    <property type="match status" value="1"/>
</dbReference>
<protein>
    <submittedName>
        <fullName evidence="3">Helix-turn-helix transcriptional regulator</fullName>
    </submittedName>
</protein>
<keyword evidence="4" id="KW-1185">Reference proteome</keyword>
<dbReference type="GO" id="GO:0005829">
    <property type="term" value="C:cytosol"/>
    <property type="evidence" value="ECO:0007669"/>
    <property type="project" value="TreeGrafter"/>
</dbReference>
<sequence>MASETEALARAIGARVKQQRNARRWTLDRLAAAAAVSRRMLVNVEQGTVNPSVGTLLRLSDALGVGLPELVEPPAPRSIRVTRFGDGPQLWSGAHGGHGSLVANVPTPDTLELWDWTLMPGEAHESDPHARGTRELLQVIEGTLVVECDGECSTLGSGDALAFPGDEPHAYRNTSTAAVRFALTVFEPLARSDD</sequence>
<evidence type="ECO:0000313" key="4">
    <source>
        <dbReference type="Proteomes" id="UP000668403"/>
    </source>
</evidence>
<comment type="caution">
    <text evidence="3">The sequence shown here is derived from an EMBL/GenBank/DDBJ whole genome shotgun (WGS) entry which is preliminary data.</text>
</comment>
<evidence type="ECO:0000313" key="3">
    <source>
        <dbReference type="EMBL" id="MBO2989011.1"/>
    </source>
</evidence>
<dbReference type="InterPro" id="IPR013096">
    <property type="entry name" value="Cupin_2"/>
</dbReference>
<proteinExistence type="predicted"/>
<dbReference type="SUPFAM" id="SSF51182">
    <property type="entry name" value="RmlC-like cupins"/>
    <property type="match status" value="1"/>
</dbReference>
<dbReference type="PANTHER" id="PTHR46797">
    <property type="entry name" value="HTH-TYPE TRANSCRIPTIONAL REGULATOR"/>
    <property type="match status" value="1"/>
</dbReference>
<dbReference type="InterPro" id="IPR010982">
    <property type="entry name" value="Lambda_DNA-bd_dom_sf"/>
</dbReference>
<dbReference type="InterPro" id="IPR014710">
    <property type="entry name" value="RmlC-like_jellyroll"/>
</dbReference>